<organism evidence="1 2">
    <name type="scientific">Datura stramonium</name>
    <name type="common">Jimsonweed</name>
    <name type="synonym">Common thornapple</name>
    <dbReference type="NCBI Taxonomy" id="4076"/>
    <lineage>
        <taxon>Eukaryota</taxon>
        <taxon>Viridiplantae</taxon>
        <taxon>Streptophyta</taxon>
        <taxon>Embryophyta</taxon>
        <taxon>Tracheophyta</taxon>
        <taxon>Spermatophyta</taxon>
        <taxon>Magnoliopsida</taxon>
        <taxon>eudicotyledons</taxon>
        <taxon>Gunneridae</taxon>
        <taxon>Pentapetalae</taxon>
        <taxon>asterids</taxon>
        <taxon>lamiids</taxon>
        <taxon>Solanales</taxon>
        <taxon>Solanaceae</taxon>
        <taxon>Solanoideae</taxon>
        <taxon>Datureae</taxon>
        <taxon>Datura</taxon>
    </lineage>
</organism>
<dbReference type="EMBL" id="JACEIK010006637">
    <property type="protein sequence ID" value="MCE2056002.1"/>
    <property type="molecule type" value="Genomic_DNA"/>
</dbReference>
<name>A0ABS8W1P8_DATST</name>
<protein>
    <submittedName>
        <fullName evidence="1">Uncharacterized protein</fullName>
    </submittedName>
</protein>
<feature type="non-terminal residue" evidence="1">
    <location>
        <position position="120"/>
    </location>
</feature>
<evidence type="ECO:0000313" key="1">
    <source>
        <dbReference type="EMBL" id="MCE2056002.1"/>
    </source>
</evidence>
<gene>
    <name evidence="1" type="ORF">HAX54_043909</name>
</gene>
<reference evidence="1 2" key="1">
    <citation type="journal article" date="2021" name="BMC Genomics">
        <title>Datura genome reveals duplications of psychoactive alkaloid biosynthetic genes and high mutation rate following tissue culture.</title>
        <authorList>
            <person name="Rajewski A."/>
            <person name="Carter-House D."/>
            <person name="Stajich J."/>
            <person name="Litt A."/>
        </authorList>
    </citation>
    <scope>NUCLEOTIDE SEQUENCE [LARGE SCALE GENOMIC DNA]</scope>
    <source>
        <strain evidence="1">AR-01</strain>
    </source>
</reference>
<accession>A0ABS8W1P8</accession>
<evidence type="ECO:0000313" key="2">
    <source>
        <dbReference type="Proteomes" id="UP000823775"/>
    </source>
</evidence>
<proteinExistence type="predicted"/>
<dbReference type="Proteomes" id="UP000823775">
    <property type="component" value="Unassembled WGS sequence"/>
</dbReference>
<sequence>MGIPVITTTVLRNYWAERSESHFDWWGGEDNLLFLLLFLRFGDGGPTVGNSRHKQVDRRGPALLLLHRGAVLARSKDVVNGGGILVWQEYCRPLRAIAKLLYKGEQPHSNSKSLTYILST</sequence>
<comment type="caution">
    <text evidence="1">The sequence shown here is derived from an EMBL/GenBank/DDBJ whole genome shotgun (WGS) entry which is preliminary data.</text>
</comment>
<keyword evidence="2" id="KW-1185">Reference proteome</keyword>